<comment type="similarity">
    <text evidence="3">Belongs to the AlgF family.</text>
</comment>
<dbReference type="UniPathway" id="UPA00286"/>
<dbReference type="AlphaFoldDB" id="F6AHE1"/>
<evidence type="ECO:0000256" key="3">
    <source>
        <dbReference type="ARBA" id="ARBA00010033"/>
    </source>
</evidence>
<evidence type="ECO:0000256" key="6">
    <source>
        <dbReference type="ARBA" id="ARBA00022764"/>
    </source>
</evidence>
<dbReference type="GO" id="GO:0042121">
    <property type="term" value="P:alginic acid biosynthetic process"/>
    <property type="evidence" value="ECO:0007669"/>
    <property type="project" value="UniProtKB-UniPathway"/>
</dbReference>
<keyword evidence="10" id="KW-1185">Reference proteome</keyword>
<dbReference type="HOGENOM" id="CLU_1287958_0_0_6"/>
<dbReference type="eggNOG" id="ENOG5033J3R">
    <property type="taxonomic scope" value="Bacteria"/>
</dbReference>
<dbReference type="Proteomes" id="UP000000686">
    <property type="component" value="Chromosome"/>
</dbReference>
<gene>
    <name evidence="9" type="ordered locus">Psefu_3888</name>
</gene>
<name>F6AHE1_PSEF1</name>
<evidence type="ECO:0000256" key="8">
    <source>
        <dbReference type="SAM" id="SignalP"/>
    </source>
</evidence>
<dbReference type="KEGG" id="pfv:Psefu_3888"/>
<evidence type="ECO:0000256" key="4">
    <source>
        <dbReference type="ARBA" id="ARBA00013964"/>
    </source>
</evidence>
<evidence type="ECO:0000256" key="7">
    <source>
        <dbReference type="ARBA" id="ARBA00022841"/>
    </source>
</evidence>
<proteinExistence type="inferred from homology"/>
<comment type="subcellular location">
    <subcellularLocation>
        <location evidence="1">Periplasm</location>
    </subcellularLocation>
</comment>
<keyword evidence="6" id="KW-0574">Periplasm</keyword>
<reference evidence="9 10" key="1">
    <citation type="submission" date="2011-04" db="EMBL/GenBank/DDBJ databases">
        <title>Complete sequence of Pseudomonas fulva 12-X.</title>
        <authorList>
            <consortium name="US DOE Joint Genome Institute"/>
            <person name="Lucas S."/>
            <person name="Han J."/>
            <person name="Lapidus A."/>
            <person name="Cheng J.-F."/>
            <person name="Goodwin L."/>
            <person name="Pitluck S."/>
            <person name="Peters L."/>
            <person name="Mikhailova N."/>
            <person name="Pagani I."/>
            <person name="Davenport K."/>
            <person name="Han C."/>
            <person name="Tapia R."/>
            <person name="Land M."/>
            <person name="Hauser L."/>
            <person name="Kyrpides N."/>
            <person name="Ivanova N."/>
            <person name="Pagani I."/>
            <person name="Lcollab F.I."/>
            <person name="Woyke T."/>
        </authorList>
    </citation>
    <scope>NUCLEOTIDE SEQUENCE [LARGE SCALE GENOMIC DNA]</scope>
    <source>
        <strain evidence="10">12-X</strain>
    </source>
</reference>
<dbReference type="RefSeq" id="WP_013792967.1">
    <property type="nucleotide sequence ID" value="NC_015556.1"/>
</dbReference>
<feature type="chain" id="PRO_5003331119" description="Alginate biosynthesis protein AlgF" evidence="8">
    <location>
        <begin position="25"/>
        <end position="215"/>
    </location>
</feature>
<feature type="signal peptide" evidence="8">
    <location>
        <begin position="1"/>
        <end position="24"/>
    </location>
</feature>
<dbReference type="EMBL" id="CP002727">
    <property type="protein sequence ID" value="AEF23844.1"/>
    <property type="molecule type" value="Genomic_DNA"/>
</dbReference>
<accession>F6AHE1</accession>
<sequence length="215" mass="22917">MQTIVSRLLLVLGLLGPALQGVQAQEVNADLYDAVAPANSAFVRVLNLSNGVVDASLSSKKTAQKIGPEQLGAYRFTPPGKTLLTVGGARLETDLKANSASTLLYMNGTLTELKDIYVNEPKKAQLAFYNLTDTPTALKTADGKHEVVAAIGKAQTGGRMVNEFKIAFAAYAGDRKVASFDEMFLKKGRSYSYVLLPEGSGYRAISQANAIDPAE</sequence>
<evidence type="ECO:0000313" key="9">
    <source>
        <dbReference type="EMBL" id="AEF23844.1"/>
    </source>
</evidence>
<dbReference type="STRING" id="743720.Psefu_3888"/>
<dbReference type="Pfam" id="PF11182">
    <property type="entry name" value="AlgF"/>
    <property type="match status" value="1"/>
</dbReference>
<evidence type="ECO:0000256" key="1">
    <source>
        <dbReference type="ARBA" id="ARBA00004418"/>
    </source>
</evidence>
<dbReference type="GO" id="GO:0042597">
    <property type="term" value="C:periplasmic space"/>
    <property type="evidence" value="ECO:0007669"/>
    <property type="project" value="UniProtKB-SubCell"/>
</dbReference>
<keyword evidence="7" id="KW-0016">Alginate biosynthesis</keyword>
<protein>
    <recommendedName>
        <fullName evidence="4">Alginate biosynthesis protein AlgF</fullName>
    </recommendedName>
</protein>
<evidence type="ECO:0000313" key="10">
    <source>
        <dbReference type="Proteomes" id="UP000000686"/>
    </source>
</evidence>
<dbReference type="OrthoDB" id="6076977at2"/>
<organism evidence="9 10">
    <name type="scientific">Pseudomonas fulva (strain 12-X)</name>
    <dbReference type="NCBI Taxonomy" id="743720"/>
    <lineage>
        <taxon>Bacteria</taxon>
        <taxon>Pseudomonadati</taxon>
        <taxon>Pseudomonadota</taxon>
        <taxon>Gammaproteobacteria</taxon>
        <taxon>Pseudomonadales</taxon>
        <taxon>Pseudomonadaceae</taxon>
        <taxon>Pseudomonas</taxon>
    </lineage>
</organism>
<keyword evidence="5 8" id="KW-0732">Signal</keyword>
<dbReference type="InterPro" id="IPR035422">
    <property type="entry name" value="AlgF"/>
</dbReference>
<comment type="pathway">
    <text evidence="2">Glycan biosynthesis; alginate biosynthesis.</text>
</comment>
<evidence type="ECO:0000256" key="2">
    <source>
        <dbReference type="ARBA" id="ARBA00005182"/>
    </source>
</evidence>
<evidence type="ECO:0000256" key="5">
    <source>
        <dbReference type="ARBA" id="ARBA00022729"/>
    </source>
</evidence>